<gene>
    <name evidence="3" type="ORF">ICHIAU1_06360</name>
</gene>
<dbReference type="PANTHER" id="PTHR38687">
    <property type="entry name" value="CELL DIVISION PROTEIN DEDD-RELATED"/>
    <property type="match status" value="1"/>
</dbReference>
<dbReference type="OrthoDB" id="7063246at2"/>
<evidence type="ECO:0000256" key="2">
    <source>
        <dbReference type="SAM" id="Phobius"/>
    </source>
</evidence>
<dbReference type="GO" id="GO:0042834">
    <property type="term" value="F:peptidoglycan binding"/>
    <property type="evidence" value="ECO:0007669"/>
    <property type="project" value="InterPro"/>
</dbReference>
<keyword evidence="2" id="KW-0812">Transmembrane</keyword>
<name>A0A679HVY8_9RHOO</name>
<keyword evidence="2" id="KW-1133">Transmembrane helix</keyword>
<dbReference type="SUPFAM" id="SSF110997">
    <property type="entry name" value="Sporulation related repeat"/>
    <property type="match status" value="1"/>
</dbReference>
<reference evidence="4" key="1">
    <citation type="submission" date="2020-01" db="EMBL/GenBank/DDBJ databases">
        <title>Phosphoaccumulans saitamaens gen. nov., sp. nov., a polyphosphate accumulating bacterium isolated from surface river water.</title>
        <authorList>
            <person name="Watanabe K."/>
            <person name="Suda W."/>
        </authorList>
    </citation>
    <scope>NUCLEOTIDE SEQUENCE [LARGE SCALE GENOMIC DNA]</scope>
    <source>
        <strain evidence="4">ICHIAU1</strain>
    </source>
</reference>
<dbReference type="AlphaFoldDB" id="A0A679HVY8"/>
<dbReference type="Pfam" id="PF05036">
    <property type="entry name" value="SPOR"/>
    <property type="match status" value="1"/>
</dbReference>
<keyword evidence="4" id="KW-1185">Reference proteome</keyword>
<evidence type="ECO:0000256" key="1">
    <source>
        <dbReference type="SAM" id="MobiDB-lite"/>
    </source>
</evidence>
<feature type="transmembrane region" description="Helical" evidence="2">
    <location>
        <begin position="21"/>
        <end position="45"/>
    </location>
</feature>
<feature type="region of interest" description="Disordered" evidence="1">
    <location>
        <begin position="57"/>
        <end position="129"/>
    </location>
</feature>
<feature type="region of interest" description="Disordered" evidence="1">
    <location>
        <begin position="1"/>
        <end position="20"/>
    </location>
</feature>
<feature type="compositionally biased region" description="Basic and acidic residues" evidence="1">
    <location>
        <begin position="1"/>
        <end position="17"/>
    </location>
</feature>
<keyword evidence="3" id="KW-0132">Cell division</keyword>
<dbReference type="InterPro" id="IPR052521">
    <property type="entry name" value="Cell_div_SPOR-domain"/>
</dbReference>
<proteinExistence type="predicted"/>
<feature type="compositionally biased region" description="Pro residues" evidence="1">
    <location>
        <begin position="97"/>
        <end position="106"/>
    </location>
</feature>
<feature type="compositionally biased region" description="Low complexity" evidence="1">
    <location>
        <begin position="57"/>
        <end position="91"/>
    </location>
</feature>
<dbReference type="RefSeq" id="WP_162048728.1">
    <property type="nucleotide sequence ID" value="NZ_AP019011.1"/>
</dbReference>
<accession>A0A679HVY8</accession>
<organism evidence="3 4">
    <name type="scientific">Fluviibacter phosphoraccumulans</name>
    <dbReference type="NCBI Taxonomy" id="1751046"/>
    <lineage>
        <taxon>Bacteria</taxon>
        <taxon>Pseudomonadati</taxon>
        <taxon>Pseudomonadota</taxon>
        <taxon>Betaproteobacteria</taxon>
        <taxon>Rhodocyclales</taxon>
        <taxon>Fluviibacteraceae</taxon>
        <taxon>Fluviibacter</taxon>
    </lineage>
</organism>
<keyword evidence="3" id="KW-0131">Cell cycle</keyword>
<dbReference type="EMBL" id="AP022345">
    <property type="protein sequence ID" value="BBU68353.1"/>
    <property type="molecule type" value="Genomic_DNA"/>
</dbReference>
<dbReference type="InterPro" id="IPR007730">
    <property type="entry name" value="SPOR-like_dom"/>
</dbReference>
<sequence length="226" mass="23674">MSRDYKPNRHSSRDREPASGGGAFKGILYGLVLGLVIAAAVAWWFNRMPSPFIDKTATPGAPAKTDAKAAAQGPAEAQSAAVPAPAVNAQSENGQPIPLPGKPGDPSPEKRFQFPDILSGKTDGTTPPAKSVEGMAAKPATNAPAAAPEAPAGFYLMAGSFQKQSDAETQKANLALQGFDASIQKAVIGEKVWFRVKIGPFKRQDDANRARNELKEAGIDAVPARN</sequence>
<keyword evidence="2" id="KW-0472">Membrane</keyword>
<evidence type="ECO:0000313" key="4">
    <source>
        <dbReference type="Proteomes" id="UP000463961"/>
    </source>
</evidence>
<dbReference type="Gene3D" id="3.30.70.1070">
    <property type="entry name" value="Sporulation related repeat"/>
    <property type="match status" value="1"/>
</dbReference>
<protein>
    <submittedName>
        <fullName evidence="3">Cell division protein</fullName>
    </submittedName>
</protein>
<dbReference type="Proteomes" id="UP000463961">
    <property type="component" value="Chromosome"/>
</dbReference>
<dbReference type="InterPro" id="IPR036680">
    <property type="entry name" value="SPOR-like_sf"/>
</dbReference>
<dbReference type="PROSITE" id="PS51724">
    <property type="entry name" value="SPOR"/>
    <property type="match status" value="1"/>
</dbReference>
<dbReference type="GO" id="GO:0051301">
    <property type="term" value="P:cell division"/>
    <property type="evidence" value="ECO:0007669"/>
    <property type="project" value="UniProtKB-KW"/>
</dbReference>
<evidence type="ECO:0000313" key="3">
    <source>
        <dbReference type="EMBL" id="BBU68353.1"/>
    </source>
</evidence>